<accession>A0AA37LIZ2</accession>
<dbReference type="InterPro" id="IPR010281">
    <property type="entry name" value="DUF885"/>
</dbReference>
<protein>
    <recommendedName>
        <fullName evidence="4">X-Pro dipeptidyl-peptidase</fullName>
    </recommendedName>
</protein>
<dbReference type="AlphaFoldDB" id="A0AA37LIZ2"/>
<comment type="caution">
    <text evidence="2">The sequence shown here is derived from an EMBL/GenBank/DDBJ whole genome shotgun (WGS) entry which is preliminary data.</text>
</comment>
<sequence>MNTERLAARPHPASNPDGDWVHLGTSEKHEATPADLESMPERIVRITADEKDLTKFYNIKFSPTRSHRLESFYNEELESLFKAPFDTYSQEDKIDFLLLRNYLRKNIRVLLLDRQRDEQVKSVVPFAQTLVDICEARQNMVPVDSKKTAMALNETVKKIITTTKAIQAKEIKASDSTFSRAMSTIDQIRGHIEEFYGFYAPYDPLFPWWCSVPKQQLDEALFGIKAVIDARLTQKNGPGSIRAAVEPIGRDGLLNELEAEMIPYTPEELLKLAQEQYDWCEKEMKKASRVLLSEEGGSVRQEIKGNERISGLEAASPGFGDDWKAAMEYVKNSYVEPGQQPQMVRELALEGIAFVKKHDLVTVPEVAETWRMFMISAERQKESPFFLGGPSFWVSYPTPTMDHDLKMMVMRGNNPHFSRATAFHELIPGHRLQLFMGKRHHPYRKLFSTPFFVEGWAMYWEYVLWNRGDFFVSAADKIGTLFWRMHRCARIIFSLKYHLGEMTPQQCVDMLVNWVGHERSNAEGEVTRSFGGDYSPLYQAGYMLGALQMHGLREEVLTKGLMGEKELHDKILKANTMPIELLRALLLNQSLSPDQTSKWRFYD</sequence>
<dbReference type="RefSeq" id="XP_049127242.1">
    <property type="nucleotide sequence ID" value="XM_049271285.1"/>
</dbReference>
<evidence type="ECO:0000313" key="2">
    <source>
        <dbReference type="EMBL" id="GKT44892.1"/>
    </source>
</evidence>
<evidence type="ECO:0000313" key="3">
    <source>
        <dbReference type="Proteomes" id="UP001055115"/>
    </source>
</evidence>
<organism evidence="2 3">
    <name type="scientific">Colletotrichum spaethianum</name>
    <dbReference type="NCBI Taxonomy" id="700344"/>
    <lineage>
        <taxon>Eukaryota</taxon>
        <taxon>Fungi</taxon>
        <taxon>Dikarya</taxon>
        <taxon>Ascomycota</taxon>
        <taxon>Pezizomycotina</taxon>
        <taxon>Sordariomycetes</taxon>
        <taxon>Hypocreomycetidae</taxon>
        <taxon>Glomerellales</taxon>
        <taxon>Glomerellaceae</taxon>
        <taxon>Colletotrichum</taxon>
        <taxon>Colletotrichum spaethianum species complex</taxon>
    </lineage>
</organism>
<evidence type="ECO:0000256" key="1">
    <source>
        <dbReference type="SAM" id="MobiDB-lite"/>
    </source>
</evidence>
<proteinExistence type="predicted"/>
<name>A0AA37LIZ2_9PEZI</name>
<reference evidence="2 3" key="1">
    <citation type="submission" date="2022-03" db="EMBL/GenBank/DDBJ databases">
        <title>Genome data of Colletotrichum spp.</title>
        <authorList>
            <person name="Utami Y.D."/>
            <person name="Hiruma K."/>
        </authorList>
    </citation>
    <scope>NUCLEOTIDE SEQUENCE [LARGE SCALE GENOMIC DNA]</scope>
    <source>
        <strain evidence="2 3">MAFF 239500</strain>
    </source>
</reference>
<dbReference type="Pfam" id="PF05960">
    <property type="entry name" value="DUF885"/>
    <property type="match status" value="1"/>
</dbReference>
<dbReference type="PANTHER" id="PTHR33361">
    <property type="entry name" value="GLR0591 PROTEIN"/>
    <property type="match status" value="1"/>
</dbReference>
<evidence type="ECO:0008006" key="4">
    <source>
        <dbReference type="Google" id="ProtNLM"/>
    </source>
</evidence>
<dbReference type="PANTHER" id="PTHR33361:SF2">
    <property type="entry name" value="DUF885 DOMAIN-CONTAINING PROTEIN"/>
    <property type="match status" value="1"/>
</dbReference>
<dbReference type="EMBL" id="BQXU01000011">
    <property type="protein sequence ID" value="GKT44892.1"/>
    <property type="molecule type" value="Genomic_DNA"/>
</dbReference>
<gene>
    <name evidence="2" type="ORF">ColSpa_05073</name>
</gene>
<dbReference type="GeneID" id="73325875"/>
<dbReference type="Proteomes" id="UP001055115">
    <property type="component" value="Unassembled WGS sequence"/>
</dbReference>
<keyword evidence="3" id="KW-1185">Reference proteome</keyword>
<feature type="region of interest" description="Disordered" evidence="1">
    <location>
        <begin position="1"/>
        <end position="22"/>
    </location>
</feature>